<dbReference type="STRING" id="380248.SAMN05216251_124135"/>
<reference evidence="2 3" key="1">
    <citation type="submission" date="2016-10" db="EMBL/GenBank/DDBJ databases">
        <authorList>
            <person name="de Groot N.N."/>
        </authorList>
    </citation>
    <scope>NUCLEOTIDE SEQUENCE [LARGE SCALE GENOMIC DNA]</scope>
    <source>
        <strain evidence="2 3">CGMCC 4.3510</strain>
    </source>
</reference>
<dbReference type="AlphaFoldDB" id="A0A1I2KTG7"/>
<sequence length="335" mass="36214">MSGRLKNRVGRRLFVAVACLSFLTAGITSAVAGDDVDANPPSSDSGAGGHGSTYTAHVNYSYRGTGDGDNPQTVKSSNGNFTPPVCWYTSMTPKQMKDEILRRYNQAGKDNAGTVYNFYNDQNNQMDEDHYHEGKDGSWWVLTWDETQLDNFNATCPYDQGYFWRPPADPPAGQITPEMLADAAYGHLKLPTKGVDLSPAPENQKVNLPTYVKFQRANAQVSVTAQLTEPNGQVIAATVTAVPNSLTVDAGTQYAAPQKCEYGLGNAPSLDSANAGCNITYTRASAGTYPFTADMTWNVTWNPSTVPTTNGTPLAPGLSEFQQDVTVEEIQAVNR</sequence>
<dbReference type="Proteomes" id="UP000199323">
    <property type="component" value="Unassembled WGS sequence"/>
</dbReference>
<keyword evidence="1" id="KW-0732">Signal</keyword>
<keyword evidence="3" id="KW-1185">Reference proteome</keyword>
<dbReference type="EMBL" id="FONG01000024">
    <property type="protein sequence ID" value="SFF69550.1"/>
    <property type="molecule type" value="Genomic_DNA"/>
</dbReference>
<evidence type="ECO:0000313" key="3">
    <source>
        <dbReference type="Proteomes" id="UP000199323"/>
    </source>
</evidence>
<organism evidence="2 3">
    <name type="scientific">Actinacidiphila alni</name>
    <dbReference type="NCBI Taxonomy" id="380248"/>
    <lineage>
        <taxon>Bacteria</taxon>
        <taxon>Bacillati</taxon>
        <taxon>Actinomycetota</taxon>
        <taxon>Actinomycetes</taxon>
        <taxon>Kitasatosporales</taxon>
        <taxon>Streptomycetaceae</taxon>
        <taxon>Actinacidiphila</taxon>
    </lineage>
</organism>
<proteinExistence type="predicted"/>
<accession>A0A1I2KTG7</accession>
<dbReference type="OrthoDB" id="4072449at2"/>
<evidence type="ECO:0000313" key="2">
    <source>
        <dbReference type="EMBL" id="SFF69550.1"/>
    </source>
</evidence>
<evidence type="ECO:0000256" key="1">
    <source>
        <dbReference type="SAM" id="SignalP"/>
    </source>
</evidence>
<protein>
    <recommendedName>
        <fullName evidence="4">Enoyl reductase</fullName>
    </recommendedName>
</protein>
<gene>
    <name evidence="2" type="ORF">SAMN05216251_124135</name>
</gene>
<dbReference type="RefSeq" id="WP_143120675.1">
    <property type="nucleotide sequence ID" value="NZ_FONG01000024.1"/>
</dbReference>
<feature type="chain" id="PRO_5039010459" description="Enoyl reductase" evidence="1">
    <location>
        <begin position="33"/>
        <end position="335"/>
    </location>
</feature>
<name>A0A1I2KTG7_9ACTN</name>
<feature type="signal peptide" evidence="1">
    <location>
        <begin position="1"/>
        <end position="32"/>
    </location>
</feature>
<evidence type="ECO:0008006" key="4">
    <source>
        <dbReference type="Google" id="ProtNLM"/>
    </source>
</evidence>